<name>A0A1I6Q135_9EURY</name>
<evidence type="ECO:0000259" key="1">
    <source>
        <dbReference type="Pfam" id="PF08350"/>
    </source>
</evidence>
<dbReference type="OrthoDB" id="330490at2157"/>
<dbReference type="InterPro" id="IPR036388">
    <property type="entry name" value="WH-like_DNA-bd_sf"/>
</dbReference>
<dbReference type="InterPro" id="IPR036390">
    <property type="entry name" value="WH_DNA-bd_sf"/>
</dbReference>
<accession>A0A1I6Q135</accession>
<evidence type="ECO:0000313" key="3">
    <source>
        <dbReference type="EMBL" id="SFS46038.1"/>
    </source>
</evidence>
<dbReference type="Pfam" id="PF08350">
    <property type="entry name" value="FilR1_middle"/>
    <property type="match status" value="1"/>
</dbReference>
<reference evidence="4" key="1">
    <citation type="submission" date="2016-10" db="EMBL/GenBank/DDBJ databases">
        <authorList>
            <person name="Varghese N."/>
            <person name="Submissions S."/>
        </authorList>
    </citation>
    <scope>NUCLEOTIDE SEQUENCE [LARGE SCALE GENOMIC DNA]</scope>
    <source>
        <strain evidence="4">DSM 22427</strain>
    </source>
</reference>
<dbReference type="Pfam" id="PF25213">
    <property type="entry name" value="HVO_A0261_N"/>
    <property type="match status" value="1"/>
</dbReference>
<dbReference type="EMBL" id="FOZS01000001">
    <property type="protein sequence ID" value="SFS46038.1"/>
    <property type="molecule type" value="Genomic_DNA"/>
</dbReference>
<gene>
    <name evidence="3" type="ORF">SAMN04488556_0908</name>
</gene>
<keyword evidence="4" id="KW-1185">Reference proteome</keyword>
<protein>
    <submittedName>
        <fullName evidence="3">Predicted transcriptional regulator, contains HTH domain</fullName>
    </submittedName>
</protein>
<feature type="domain" description="Methanogenesis regulatory protein FilR1 middle" evidence="1">
    <location>
        <begin position="123"/>
        <end position="253"/>
    </location>
</feature>
<dbReference type="InterPro" id="IPR013561">
    <property type="entry name" value="FilR1_middle_dom"/>
</dbReference>
<dbReference type="AlphaFoldDB" id="A0A1I6Q135"/>
<sequence>MDRALEEIEFLALSPNRIAVLNALRDAPATRRELEGETGASQPTLGRILRDFEDRNWIARMDEGYDVTATGRLVAAGFTDLREIVETELTLRDVVPWLPTDEMDFDLLALRDATITVPSQTRPGAPVSRVTDTIRGADSVRIVSHAFNERSLETIHRGVNENGQRFDGVFSTTAIDALADDQSLGDLLCDLLEADRAAVRVVDGDVPHAVTIADDVLSLMVRDDDGVLQAALDTDDERVRAWGRDLHERYWDRARPLEASDLE</sequence>
<dbReference type="InterPro" id="IPR057527">
    <property type="entry name" value="HVO_A0261-like_N"/>
</dbReference>
<dbReference type="SUPFAM" id="SSF46785">
    <property type="entry name" value="Winged helix' DNA-binding domain"/>
    <property type="match status" value="1"/>
</dbReference>
<dbReference type="Proteomes" id="UP000199199">
    <property type="component" value="Unassembled WGS sequence"/>
</dbReference>
<evidence type="ECO:0000259" key="2">
    <source>
        <dbReference type="Pfam" id="PF25213"/>
    </source>
</evidence>
<proteinExistence type="predicted"/>
<evidence type="ECO:0000313" key="4">
    <source>
        <dbReference type="Proteomes" id="UP000199199"/>
    </source>
</evidence>
<dbReference type="CDD" id="cd00090">
    <property type="entry name" value="HTH_ARSR"/>
    <property type="match status" value="1"/>
</dbReference>
<feature type="domain" description="HVO-A0261-like N-terminal" evidence="2">
    <location>
        <begin position="6"/>
        <end position="88"/>
    </location>
</feature>
<organism evidence="3 4">
    <name type="scientific">Halostagnicola kamekurae</name>
    <dbReference type="NCBI Taxonomy" id="619731"/>
    <lineage>
        <taxon>Archaea</taxon>
        <taxon>Methanobacteriati</taxon>
        <taxon>Methanobacteriota</taxon>
        <taxon>Stenosarchaea group</taxon>
        <taxon>Halobacteria</taxon>
        <taxon>Halobacteriales</taxon>
        <taxon>Natrialbaceae</taxon>
        <taxon>Halostagnicola</taxon>
    </lineage>
</organism>
<dbReference type="Gene3D" id="1.10.10.10">
    <property type="entry name" value="Winged helix-like DNA-binding domain superfamily/Winged helix DNA-binding domain"/>
    <property type="match status" value="1"/>
</dbReference>
<dbReference type="RefSeq" id="WP_092902117.1">
    <property type="nucleotide sequence ID" value="NZ_FOZS01000001.1"/>
</dbReference>
<dbReference type="InterPro" id="IPR011991">
    <property type="entry name" value="ArsR-like_HTH"/>
</dbReference>